<name>A0A7R9LH37_9ACAR</name>
<reference evidence="1" key="1">
    <citation type="submission" date="2020-11" db="EMBL/GenBank/DDBJ databases">
        <authorList>
            <person name="Tran Van P."/>
        </authorList>
    </citation>
    <scope>NUCLEOTIDE SEQUENCE</scope>
</reference>
<dbReference type="Pfam" id="PF13561">
    <property type="entry name" value="adh_short_C2"/>
    <property type="match status" value="1"/>
</dbReference>
<dbReference type="PANTHER" id="PTHR43975:SF2">
    <property type="entry name" value="EG:BACR7A4.14 PROTEIN-RELATED"/>
    <property type="match status" value="1"/>
</dbReference>
<dbReference type="PRINTS" id="PR00080">
    <property type="entry name" value="SDRFAMILY"/>
</dbReference>
<dbReference type="InterPro" id="IPR002347">
    <property type="entry name" value="SDR_fam"/>
</dbReference>
<dbReference type="EMBL" id="OC877894">
    <property type="protein sequence ID" value="CAD7640286.1"/>
    <property type="molecule type" value="Genomic_DNA"/>
</dbReference>
<dbReference type="PANTHER" id="PTHR43975">
    <property type="entry name" value="ZGC:101858"/>
    <property type="match status" value="1"/>
</dbReference>
<dbReference type="OrthoDB" id="47007at2759"/>
<dbReference type="EMBL" id="CAJPIZ010023319">
    <property type="protein sequence ID" value="CAG2118191.1"/>
    <property type="molecule type" value="Genomic_DNA"/>
</dbReference>
<accession>A0A7R9LH37</accession>
<organism evidence="1">
    <name type="scientific">Medioppia subpectinata</name>
    <dbReference type="NCBI Taxonomy" id="1979941"/>
    <lineage>
        <taxon>Eukaryota</taxon>
        <taxon>Metazoa</taxon>
        <taxon>Ecdysozoa</taxon>
        <taxon>Arthropoda</taxon>
        <taxon>Chelicerata</taxon>
        <taxon>Arachnida</taxon>
        <taxon>Acari</taxon>
        <taxon>Acariformes</taxon>
        <taxon>Sarcoptiformes</taxon>
        <taxon>Oribatida</taxon>
        <taxon>Brachypylina</taxon>
        <taxon>Oppioidea</taxon>
        <taxon>Oppiidae</taxon>
        <taxon>Medioppia</taxon>
    </lineage>
</organism>
<dbReference type="PRINTS" id="PR00081">
    <property type="entry name" value="GDHRDH"/>
</dbReference>
<protein>
    <submittedName>
        <fullName evidence="1">Uncharacterized protein</fullName>
    </submittedName>
</protein>
<dbReference type="Proteomes" id="UP000759131">
    <property type="component" value="Unassembled WGS sequence"/>
</dbReference>
<gene>
    <name evidence="1" type="ORF">OSB1V03_LOCUS18143</name>
</gene>
<dbReference type="InterPro" id="IPR036291">
    <property type="entry name" value="NAD(P)-bd_dom_sf"/>
</dbReference>
<dbReference type="AlphaFoldDB" id="A0A7R9LH37"/>
<keyword evidence="2" id="KW-1185">Reference proteome</keyword>
<feature type="non-terminal residue" evidence="1">
    <location>
        <position position="219"/>
    </location>
</feature>
<dbReference type="FunFam" id="3.40.50.720:FF:000084">
    <property type="entry name" value="Short-chain dehydrogenase reductase"/>
    <property type="match status" value="1"/>
</dbReference>
<proteinExistence type="predicted"/>
<evidence type="ECO:0000313" key="1">
    <source>
        <dbReference type="EMBL" id="CAD7640286.1"/>
    </source>
</evidence>
<evidence type="ECO:0000313" key="2">
    <source>
        <dbReference type="Proteomes" id="UP000759131"/>
    </source>
</evidence>
<dbReference type="Gene3D" id="3.40.50.720">
    <property type="entry name" value="NAD(P)-binding Rossmann-like Domain"/>
    <property type="match status" value="1"/>
</dbReference>
<dbReference type="SUPFAM" id="SSF51735">
    <property type="entry name" value="NAD(P)-binding Rossmann-fold domains"/>
    <property type="match status" value="1"/>
</dbReference>
<sequence length="219" mass="23478">DNLSEVAKQCAAVSPKGLKPLEVLADVSKDVDCKRLIDSTISAFKRLDILVNNAGRGMSCPITDTAILDKYREVMDTNLRSVMYLTHLSVKHLEKTKGNIINMSSVAGLKPVSTAFLYCMSKCALDMFTKCLALELGPKGIRVNVINAGAVRTNFGQAMGYTKDGSEGYYSRLSAQYPVGRVGESIDIANAILFLASDEASFVTGVNFVSDGGALHAPS</sequence>